<dbReference type="AlphaFoldDB" id="A0A1G1Y3A6"/>
<evidence type="ECO:0000313" key="2">
    <source>
        <dbReference type="Proteomes" id="UP000178747"/>
    </source>
</evidence>
<reference evidence="1 2" key="1">
    <citation type="journal article" date="2016" name="Nat. Commun.">
        <title>Thousands of microbial genomes shed light on interconnected biogeochemical processes in an aquifer system.</title>
        <authorList>
            <person name="Anantharaman K."/>
            <person name="Brown C.T."/>
            <person name="Hug L.A."/>
            <person name="Sharon I."/>
            <person name="Castelle C.J."/>
            <person name="Probst A.J."/>
            <person name="Thomas B.C."/>
            <person name="Singh A."/>
            <person name="Wilkins M.J."/>
            <person name="Karaoz U."/>
            <person name="Brodie E.L."/>
            <person name="Williams K.H."/>
            <person name="Hubbard S.S."/>
            <person name="Banfield J.F."/>
        </authorList>
    </citation>
    <scope>NUCLEOTIDE SEQUENCE [LARGE SCALE GENOMIC DNA]</scope>
</reference>
<comment type="caution">
    <text evidence="1">The sequence shown here is derived from an EMBL/GenBank/DDBJ whole genome shotgun (WGS) entry which is preliminary data.</text>
</comment>
<gene>
    <name evidence="1" type="ORF">A3J62_01525</name>
</gene>
<organism evidence="1 2">
    <name type="scientific">Candidatus Buchananbacteria bacterium RIFCSPHIGHO2_02_FULL_38_8</name>
    <dbReference type="NCBI Taxonomy" id="1797538"/>
    <lineage>
        <taxon>Bacteria</taxon>
        <taxon>Candidatus Buchananiibacteriota</taxon>
    </lineage>
</organism>
<protein>
    <submittedName>
        <fullName evidence="1">Uncharacterized protein</fullName>
    </submittedName>
</protein>
<accession>A0A1G1Y3A6</accession>
<dbReference type="EMBL" id="MHIH01000071">
    <property type="protein sequence ID" value="OGY46782.1"/>
    <property type="molecule type" value="Genomic_DNA"/>
</dbReference>
<name>A0A1G1Y3A6_9BACT</name>
<sequence>MEGMVIAINTAAKVLRTIAMPTAKATFTDCSQIKEKLAIIRAEIIAKAKLTTISLFRKAKLFTFCEESRRISKA</sequence>
<proteinExistence type="predicted"/>
<dbReference type="Proteomes" id="UP000178747">
    <property type="component" value="Unassembled WGS sequence"/>
</dbReference>
<evidence type="ECO:0000313" key="1">
    <source>
        <dbReference type="EMBL" id="OGY46782.1"/>
    </source>
</evidence>